<evidence type="ECO:0000313" key="6">
    <source>
        <dbReference type="Proteomes" id="UP000267098"/>
    </source>
</evidence>
<name>A0A2I7QMK2_9CAUD</name>
<dbReference type="InterPro" id="IPR001471">
    <property type="entry name" value="AP2/ERF_dom"/>
</dbReference>
<keyword evidence="6" id="KW-1185">Reference proteome</keyword>
<dbReference type="InterPro" id="IPR016177">
    <property type="entry name" value="DNA-bd_dom_sf"/>
</dbReference>
<dbReference type="CDD" id="cd00085">
    <property type="entry name" value="HNHc"/>
    <property type="match status" value="1"/>
</dbReference>
<dbReference type="SUPFAM" id="SSF54060">
    <property type="entry name" value="His-Me finger endonucleases"/>
    <property type="match status" value="1"/>
</dbReference>
<dbReference type="InterPro" id="IPR003615">
    <property type="entry name" value="HNH_nuc"/>
</dbReference>
<feature type="domain" description="AP2/ERF" evidence="4">
    <location>
        <begin position="101"/>
        <end position="156"/>
    </location>
</feature>
<keyword evidence="1" id="KW-0805">Transcription regulation</keyword>
<dbReference type="EMBL" id="MG592410">
    <property type="protein sequence ID" value="AUR82629.1"/>
    <property type="molecule type" value="Genomic_DNA"/>
</dbReference>
<reference evidence="5 6" key="1">
    <citation type="submission" date="2017-11" db="EMBL/GenBank/DDBJ databases">
        <title>A major lineage of nontailed dsDNA viruses as unrecognized killers of marine bacteria.</title>
        <authorList>
            <person name="Kauffman K.M."/>
            <person name="Hussain F.A."/>
            <person name="Yang J."/>
            <person name="Arevalo P."/>
            <person name="Brown J.M."/>
            <person name="Chang W.K."/>
            <person name="VanInsberghe D."/>
            <person name="Elsherbini J."/>
            <person name="Cutler M.B."/>
            <person name="Kelly L."/>
            <person name="Polz M.F."/>
        </authorList>
    </citation>
    <scope>NUCLEOTIDE SEQUENCE [LARGE SCALE GENOMIC DNA]</scope>
</reference>
<evidence type="ECO:0000259" key="4">
    <source>
        <dbReference type="PROSITE" id="PS51032"/>
    </source>
</evidence>
<evidence type="ECO:0000256" key="3">
    <source>
        <dbReference type="ARBA" id="ARBA00023163"/>
    </source>
</evidence>
<gene>
    <name evidence="5" type="ORF">NVP1026O_038</name>
</gene>
<dbReference type="SUPFAM" id="SSF54171">
    <property type="entry name" value="DNA-binding domain"/>
    <property type="match status" value="1"/>
</dbReference>
<organism evidence="5 6">
    <name type="scientific">Vibrio phage 1.026.O._10N.222.49.C7</name>
    <dbReference type="NCBI Taxonomy" id="1881421"/>
    <lineage>
        <taxon>Viruses</taxon>
        <taxon>Duplodnaviria</taxon>
        <taxon>Heunggongvirae</taxon>
        <taxon>Uroviricota</taxon>
        <taxon>Caudoviricetes</taxon>
        <taxon>Schitoviridae</taxon>
        <taxon>Pontosvirinae</taxon>
        <taxon>Nahantvirus</taxon>
        <taxon>Nahantvirus 49C7</taxon>
    </lineage>
</organism>
<evidence type="ECO:0000313" key="5">
    <source>
        <dbReference type="EMBL" id="AUR82629.1"/>
    </source>
</evidence>
<dbReference type="Proteomes" id="UP000267098">
    <property type="component" value="Segment"/>
</dbReference>
<dbReference type="Gene3D" id="3.30.730.10">
    <property type="entry name" value="AP2/ERF domain"/>
    <property type="match status" value="1"/>
</dbReference>
<dbReference type="InterPro" id="IPR044925">
    <property type="entry name" value="His-Me_finger_sf"/>
</dbReference>
<dbReference type="InterPro" id="IPR036955">
    <property type="entry name" value="AP2/ERF_dom_sf"/>
</dbReference>
<dbReference type="Pfam" id="PF13392">
    <property type="entry name" value="HNH_3"/>
    <property type="match status" value="1"/>
</dbReference>
<dbReference type="GO" id="GO:0003700">
    <property type="term" value="F:DNA-binding transcription factor activity"/>
    <property type="evidence" value="ECO:0007669"/>
    <property type="project" value="InterPro"/>
</dbReference>
<accession>A0A2I7QMK2</accession>
<evidence type="ECO:0000256" key="2">
    <source>
        <dbReference type="ARBA" id="ARBA00023125"/>
    </source>
</evidence>
<evidence type="ECO:0000256" key="1">
    <source>
        <dbReference type="ARBA" id="ARBA00023015"/>
    </source>
</evidence>
<keyword evidence="2" id="KW-0238">DNA-binding</keyword>
<dbReference type="Gene3D" id="3.90.75.20">
    <property type="match status" value="1"/>
</dbReference>
<dbReference type="PROSITE" id="PS51032">
    <property type="entry name" value="AP2_ERF"/>
    <property type="match status" value="1"/>
</dbReference>
<dbReference type="SMART" id="SM00507">
    <property type="entry name" value="HNHc"/>
    <property type="match status" value="1"/>
</dbReference>
<sequence>MPHVTDIFEYDLKAGYLRTKSTGKLNKHPRATGKHYVKVQHQGTYYQYHNVVWECVNGPIPEGYTVDHIDTNKLNNNISNLRLATPAEQTHNTKSYGKTSTFKGVDFNANAGKRFSRIYYEGKSYWLGSYDTEIEAAKAYKTKATELHGDFKHDSI</sequence>
<proteinExistence type="predicted"/>
<protein>
    <submittedName>
        <fullName evidence="5">HNH nuclease</fullName>
    </submittedName>
</protein>
<keyword evidence="3" id="KW-0804">Transcription</keyword>
<dbReference type="GO" id="GO:0003677">
    <property type="term" value="F:DNA binding"/>
    <property type="evidence" value="ECO:0007669"/>
    <property type="project" value="UniProtKB-KW"/>
</dbReference>